<comment type="caution">
    <text evidence="1">The sequence shown here is derived from an EMBL/GenBank/DDBJ whole genome shotgun (WGS) entry which is preliminary data.</text>
</comment>
<keyword evidence="2" id="KW-1185">Reference proteome</keyword>
<organism evidence="1 2">
    <name type="scientific">Brachionus plicatilis</name>
    <name type="common">Marine rotifer</name>
    <name type="synonym">Brachionus muelleri</name>
    <dbReference type="NCBI Taxonomy" id="10195"/>
    <lineage>
        <taxon>Eukaryota</taxon>
        <taxon>Metazoa</taxon>
        <taxon>Spiralia</taxon>
        <taxon>Gnathifera</taxon>
        <taxon>Rotifera</taxon>
        <taxon>Eurotatoria</taxon>
        <taxon>Monogononta</taxon>
        <taxon>Pseudotrocha</taxon>
        <taxon>Ploima</taxon>
        <taxon>Brachionidae</taxon>
        <taxon>Brachionus</taxon>
    </lineage>
</organism>
<evidence type="ECO:0000313" key="2">
    <source>
        <dbReference type="Proteomes" id="UP000276133"/>
    </source>
</evidence>
<dbReference type="EMBL" id="REGN01001050">
    <property type="protein sequence ID" value="RNA37410.1"/>
    <property type="molecule type" value="Genomic_DNA"/>
</dbReference>
<name>A0A3M7SP67_BRAPC</name>
<dbReference type="AlphaFoldDB" id="A0A3M7SP67"/>
<evidence type="ECO:0000313" key="1">
    <source>
        <dbReference type="EMBL" id="RNA37410.1"/>
    </source>
</evidence>
<accession>A0A3M7SP67</accession>
<sequence>MFDNMSRKRVEFIFLIFESNIEILLLAKEFKLFPQTHKIQKSLHQYIYLNLSVNKFFKKLFKKNDDRLRINRKYNTVFLCFVLY</sequence>
<proteinExistence type="predicted"/>
<reference evidence="1 2" key="1">
    <citation type="journal article" date="2018" name="Sci. Rep.">
        <title>Genomic signatures of local adaptation to the degree of environmental predictability in rotifers.</title>
        <authorList>
            <person name="Franch-Gras L."/>
            <person name="Hahn C."/>
            <person name="Garcia-Roger E.M."/>
            <person name="Carmona M.J."/>
            <person name="Serra M."/>
            <person name="Gomez A."/>
        </authorList>
    </citation>
    <scope>NUCLEOTIDE SEQUENCE [LARGE SCALE GENOMIC DNA]</scope>
    <source>
        <strain evidence="1">HYR1</strain>
    </source>
</reference>
<protein>
    <submittedName>
        <fullName evidence="1">Uncharacterized protein</fullName>
    </submittedName>
</protein>
<dbReference type="Proteomes" id="UP000276133">
    <property type="component" value="Unassembled WGS sequence"/>
</dbReference>
<gene>
    <name evidence="1" type="ORF">BpHYR1_036392</name>
</gene>